<evidence type="ECO:0000256" key="3">
    <source>
        <dbReference type="ARBA" id="ARBA00008346"/>
    </source>
</evidence>
<comment type="subunit">
    <text evidence="10">Homotetramer.</text>
</comment>
<dbReference type="PANTHER" id="PTHR30523">
    <property type="entry name" value="PHOSPHOENOLPYRUVATE CARBOXYLASE"/>
    <property type="match status" value="1"/>
</dbReference>
<keyword evidence="6 10" id="KW-0460">Magnesium</keyword>
<evidence type="ECO:0000256" key="12">
    <source>
        <dbReference type="PROSITE-ProRule" id="PRU10112"/>
    </source>
</evidence>
<evidence type="ECO:0000256" key="9">
    <source>
        <dbReference type="ARBA" id="ARBA00048995"/>
    </source>
</evidence>
<dbReference type="PROSITE" id="PS00781">
    <property type="entry name" value="PEPCASE_1"/>
    <property type="match status" value="1"/>
</dbReference>
<evidence type="ECO:0000256" key="10">
    <source>
        <dbReference type="HAMAP-Rule" id="MF_00595"/>
    </source>
</evidence>
<dbReference type="InterPro" id="IPR015813">
    <property type="entry name" value="Pyrv/PenolPyrv_kinase-like_dom"/>
</dbReference>
<organism evidence="14 15">
    <name type="scientific">Thermaerobacter subterraneus DSM 13965</name>
    <dbReference type="NCBI Taxonomy" id="867903"/>
    <lineage>
        <taxon>Bacteria</taxon>
        <taxon>Bacillati</taxon>
        <taxon>Bacillota</taxon>
        <taxon>Clostridia</taxon>
        <taxon>Eubacteriales</taxon>
        <taxon>Clostridiales Family XVII. Incertae Sedis</taxon>
        <taxon>Thermaerobacter</taxon>
    </lineage>
</organism>
<comment type="catalytic activity">
    <reaction evidence="9 10">
        <text>oxaloacetate + phosphate = phosphoenolpyruvate + hydrogencarbonate</text>
        <dbReference type="Rhea" id="RHEA:28370"/>
        <dbReference type="ChEBI" id="CHEBI:16452"/>
        <dbReference type="ChEBI" id="CHEBI:17544"/>
        <dbReference type="ChEBI" id="CHEBI:43474"/>
        <dbReference type="ChEBI" id="CHEBI:58702"/>
        <dbReference type="EC" id="4.1.1.31"/>
    </reaction>
</comment>
<feature type="region of interest" description="Disordered" evidence="13">
    <location>
        <begin position="421"/>
        <end position="509"/>
    </location>
</feature>
<dbReference type="InterPro" id="IPR033129">
    <property type="entry name" value="PEPCASE_His_AS"/>
</dbReference>
<comment type="similarity">
    <text evidence="3 10">Belongs to the PEPCase type 1 family.</text>
</comment>
<dbReference type="HOGENOM" id="CLU_006557_2_0_9"/>
<evidence type="ECO:0000313" key="14">
    <source>
        <dbReference type="EMBL" id="EKP95357.1"/>
    </source>
</evidence>
<evidence type="ECO:0000313" key="15">
    <source>
        <dbReference type="Proteomes" id="UP000005710"/>
    </source>
</evidence>
<feature type="compositionally biased region" description="Low complexity" evidence="13">
    <location>
        <begin position="421"/>
        <end position="432"/>
    </location>
</feature>
<keyword evidence="15" id="KW-1185">Reference proteome</keyword>
<evidence type="ECO:0000256" key="6">
    <source>
        <dbReference type="ARBA" id="ARBA00022842"/>
    </source>
</evidence>
<dbReference type="GO" id="GO:0005829">
    <property type="term" value="C:cytosol"/>
    <property type="evidence" value="ECO:0007669"/>
    <property type="project" value="TreeGrafter"/>
</dbReference>
<feature type="region of interest" description="Disordered" evidence="13">
    <location>
        <begin position="1"/>
        <end position="71"/>
    </location>
</feature>
<keyword evidence="8 10" id="KW-0120">Carbon dioxide fixation</keyword>
<reference evidence="14" key="1">
    <citation type="submission" date="2010-10" db="EMBL/GenBank/DDBJ databases">
        <authorList>
            <consortium name="US DOE Joint Genome Institute (JGI-PGF)"/>
            <person name="Lucas S."/>
            <person name="Copeland A."/>
            <person name="Lapidus A."/>
            <person name="Bruce D."/>
            <person name="Goodwin L."/>
            <person name="Pitluck S."/>
            <person name="Kyrpides N."/>
            <person name="Mavromatis K."/>
            <person name="Detter J.C."/>
            <person name="Han C."/>
            <person name="Land M."/>
            <person name="Hauser L."/>
            <person name="Markowitz V."/>
            <person name="Cheng J.-F."/>
            <person name="Hugenholtz P."/>
            <person name="Woyke T."/>
            <person name="Wu D."/>
            <person name="Pukall R."/>
            <person name="Wahrenburg C."/>
            <person name="Brambilla E."/>
            <person name="Klenk H.-P."/>
            <person name="Eisen J.A."/>
        </authorList>
    </citation>
    <scope>NUCLEOTIDE SEQUENCE [LARGE SCALE GENOMIC DNA]</scope>
    <source>
        <strain evidence="14">DSM 13965</strain>
    </source>
</reference>
<comment type="function">
    <text evidence="2 10">Forms oxaloacetate, a four-carbon dicarboxylic acid source for the tricarboxylic acid cycle.</text>
</comment>
<evidence type="ECO:0000256" key="4">
    <source>
        <dbReference type="ARBA" id="ARBA00012305"/>
    </source>
</evidence>
<dbReference type="RefSeq" id="WP_006903371.1">
    <property type="nucleotide sequence ID" value="NZ_JH976535.1"/>
</dbReference>
<protein>
    <recommendedName>
        <fullName evidence="5 10">Phosphoenolpyruvate carboxylase</fullName>
        <shortName evidence="10">PEPC</shortName>
        <shortName evidence="10">PEPCase</shortName>
        <ecNumber evidence="4 10">4.1.1.31</ecNumber>
    </recommendedName>
</protein>
<comment type="cofactor">
    <cofactor evidence="1 10">
        <name>Mg(2+)</name>
        <dbReference type="ChEBI" id="CHEBI:18420"/>
    </cofactor>
</comment>
<dbReference type="HAMAP" id="MF_00595">
    <property type="entry name" value="PEPcase_type1"/>
    <property type="match status" value="1"/>
</dbReference>
<feature type="active site" evidence="10 12">
    <location>
        <position position="714"/>
    </location>
</feature>
<accession>K6PQZ0</accession>
<dbReference type="SUPFAM" id="SSF51621">
    <property type="entry name" value="Phosphoenolpyruvate/pyruvate domain"/>
    <property type="match status" value="2"/>
</dbReference>
<dbReference type="AlphaFoldDB" id="K6PQZ0"/>
<dbReference type="GO" id="GO:0000287">
    <property type="term" value="F:magnesium ion binding"/>
    <property type="evidence" value="ECO:0007669"/>
    <property type="project" value="UniProtKB-UniRule"/>
</dbReference>
<dbReference type="GO" id="GO:0006107">
    <property type="term" value="P:oxaloacetate metabolic process"/>
    <property type="evidence" value="ECO:0007669"/>
    <property type="project" value="UniProtKB-UniRule"/>
</dbReference>
<dbReference type="PROSITE" id="PS00393">
    <property type="entry name" value="PEPCASE_2"/>
    <property type="match status" value="1"/>
</dbReference>
<dbReference type="STRING" id="867903.ThesuDRAFT_01106"/>
<dbReference type="eggNOG" id="COG2352">
    <property type="taxonomic scope" value="Bacteria"/>
</dbReference>
<feature type="compositionally biased region" description="Basic and acidic residues" evidence="13">
    <location>
        <begin position="18"/>
        <end position="37"/>
    </location>
</feature>
<name>K6PQZ0_9FIRM</name>
<dbReference type="GO" id="GO:0006099">
    <property type="term" value="P:tricarboxylic acid cycle"/>
    <property type="evidence" value="ECO:0007669"/>
    <property type="project" value="InterPro"/>
</dbReference>
<evidence type="ECO:0000256" key="13">
    <source>
        <dbReference type="SAM" id="MobiDB-lite"/>
    </source>
</evidence>
<feature type="compositionally biased region" description="Low complexity" evidence="13">
    <location>
        <begin position="486"/>
        <end position="509"/>
    </location>
</feature>
<dbReference type="GO" id="GO:0008964">
    <property type="term" value="F:phosphoenolpyruvate carboxylase activity"/>
    <property type="evidence" value="ECO:0007669"/>
    <property type="project" value="UniProtKB-UniRule"/>
</dbReference>
<dbReference type="PANTHER" id="PTHR30523:SF6">
    <property type="entry name" value="PHOSPHOENOLPYRUVATE CARBOXYLASE"/>
    <property type="match status" value="1"/>
</dbReference>
<reference evidence="14" key="2">
    <citation type="submission" date="2012-10" db="EMBL/GenBank/DDBJ databases">
        <title>Improved high-quality draft of Thermaerobacter subterraneus C21, DSM 13965.</title>
        <authorList>
            <consortium name="DOE Joint Genome Institute"/>
            <person name="Eisen J."/>
            <person name="Huntemann M."/>
            <person name="Wei C.-L."/>
            <person name="Han J."/>
            <person name="Detter J.C."/>
            <person name="Han C."/>
            <person name="Tapia R."/>
            <person name="Chen A."/>
            <person name="Kyrpides N."/>
            <person name="Mavromatis K."/>
            <person name="Markowitz V."/>
            <person name="Szeto E."/>
            <person name="Ivanova N."/>
            <person name="Mikhailova N."/>
            <person name="Ovchinnikova G."/>
            <person name="Pagani I."/>
            <person name="Pati A."/>
            <person name="Goodwin L."/>
            <person name="Nordberg H.P."/>
            <person name="Cantor M.N."/>
            <person name="Hua S.X."/>
            <person name="Woyke T."/>
            <person name="Eisen J."/>
            <person name="Klenk H.-P."/>
        </authorList>
    </citation>
    <scope>NUCLEOTIDE SEQUENCE [LARGE SCALE GENOMIC DNA]</scope>
    <source>
        <strain evidence="14">DSM 13965</strain>
    </source>
</reference>
<dbReference type="Pfam" id="PF00311">
    <property type="entry name" value="PEPcase"/>
    <property type="match status" value="2"/>
</dbReference>
<evidence type="ECO:0000256" key="1">
    <source>
        <dbReference type="ARBA" id="ARBA00001946"/>
    </source>
</evidence>
<dbReference type="EMBL" id="AENY02000002">
    <property type="protein sequence ID" value="EKP95357.1"/>
    <property type="molecule type" value="Genomic_DNA"/>
</dbReference>
<dbReference type="EC" id="4.1.1.31" evidence="4 10"/>
<feature type="active site" evidence="10 11">
    <location>
        <position position="215"/>
    </location>
</feature>
<dbReference type="InterPro" id="IPR018129">
    <property type="entry name" value="PEP_COase_Lys_AS"/>
</dbReference>
<evidence type="ECO:0000256" key="8">
    <source>
        <dbReference type="ARBA" id="ARBA00023300"/>
    </source>
</evidence>
<evidence type="ECO:0000256" key="11">
    <source>
        <dbReference type="PROSITE-ProRule" id="PRU10111"/>
    </source>
</evidence>
<dbReference type="PRINTS" id="PR00150">
    <property type="entry name" value="PEPCARBXLASE"/>
</dbReference>
<dbReference type="Proteomes" id="UP000005710">
    <property type="component" value="Unassembled WGS sequence"/>
</dbReference>
<sequence length="1084" mass="116411">MSGEGDRPAGAGSAAGKGSRDLKDGRDRKDGQDRQDRGGGQGSRPAAAGSSGEALPAPAGSVPPPDGRPEEELYPLLKREVDLLGRALGEAIRRLSGDRLFELEEDIRAHTKHLRQHPGDDAARQALRAEIGGLSVAAAEGLIRAFSTYFHLVNLAEERHRVRVNRRREQASTPDRPRPESLLALVTQLQAQGMEFDDVVRLLASARLELTFTAHPTETRRRTLRHHLLQLNQALDRLERGEGDLDEVVARVTLLWTTRELRPAPPRVEDEVRGGLYYLPTTLWEAVPRLMEALEGAVAARYGRRPVLPPRLAFRSWIGGDRDGNPFVTPEVTAWAQAYARAEIARKYAGGLAALTRDLSVAEERASLPPLPSLPAEAVAPLPPAAAGRFPGEPYRRFAYRLQRHWAARAVPEEVWSETPARAAAPAEAPAVPHRPDAAVEATAPPPRPAAPPEGAAMPPRPPASAEGIPGGPAVPADPAGERPSRPAAAAPPKGTAGEPPAGEGPEAAGSTALDRLLFQVEEGLRDAGLGEAAATLVRPLRWRAQVFGEAMAPLDLREHAEAHGRAVAELLEAGGVMAAGEYLALDAAGREAVLTRELASPRPLAPVGYRPRSRELAVALDALRAWQDRGAYIISGCRGPADVLEVFVLAREVGLYRPGHPLPFDVVPLFETLADLEAAPRAMEQLLQNPVFGVHARGRGGCEVMIGYSDSSKDAGYLAANWALYRAQEGIAAVARAAGVPVSFFHGRGTSTARGGGGTAGRAIASLPPGTVGRRLRLTEQGEALADRYAHPELALRNLEQLLYHFLLAAARDTLAQAQEAVLSPEEPGPPGGAGTAPSRPGGGRQGLAPGGSPVPAAWREAMDRAAARSAEAYRQLLAEPGFFEFFEHFTPIREIAALKIASRPVARTGRARRVQDLRAIPWVMAWTQVRLLLPGWYGLAEGLAAVPRDLRQAMFARWPFFRSVLDGAALALAKADLAVAREYLRLVPGPLANRFFPRLEEAMVRTRALLEETFGGPLLAHHPVLARQTALRNPYVDPISYLQVELLARYRASPEGDPERPALERALLLSILGIAAGLRNAG</sequence>
<dbReference type="InterPro" id="IPR021135">
    <property type="entry name" value="PEP_COase"/>
</dbReference>
<dbReference type="InterPro" id="IPR022805">
    <property type="entry name" value="PEP_COase_bac/pln-type"/>
</dbReference>
<keyword evidence="7 10" id="KW-0456">Lyase</keyword>
<dbReference type="GO" id="GO:0015977">
    <property type="term" value="P:carbon fixation"/>
    <property type="evidence" value="ECO:0007669"/>
    <property type="project" value="UniProtKB-UniRule"/>
</dbReference>
<comment type="caution">
    <text evidence="14">The sequence shown here is derived from an EMBL/GenBank/DDBJ whole genome shotgun (WGS) entry which is preliminary data.</text>
</comment>
<evidence type="ECO:0000256" key="7">
    <source>
        <dbReference type="ARBA" id="ARBA00023239"/>
    </source>
</evidence>
<feature type="region of interest" description="Disordered" evidence="13">
    <location>
        <begin position="823"/>
        <end position="857"/>
    </location>
</feature>
<proteinExistence type="inferred from homology"/>
<feature type="compositionally biased region" description="Gly residues" evidence="13">
    <location>
        <begin position="842"/>
        <end position="851"/>
    </location>
</feature>
<gene>
    <name evidence="10" type="primary">ppc</name>
    <name evidence="14" type="ORF">ThesuDRAFT_01106</name>
</gene>
<evidence type="ECO:0000256" key="2">
    <source>
        <dbReference type="ARBA" id="ARBA00003670"/>
    </source>
</evidence>
<evidence type="ECO:0000256" key="5">
    <source>
        <dbReference type="ARBA" id="ARBA00022419"/>
    </source>
</evidence>